<organism evidence="1 2">
    <name type="scientific">Sporosarcina newyorkensis 2681</name>
    <dbReference type="NCBI Taxonomy" id="1027292"/>
    <lineage>
        <taxon>Bacteria</taxon>
        <taxon>Bacillati</taxon>
        <taxon>Bacillota</taxon>
        <taxon>Bacilli</taxon>
        <taxon>Bacillales</taxon>
        <taxon>Caryophanaceae</taxon>
        <taxon>Sporosarcina</taxon>
    </lineage>
</organism>
<dbReference type="EMBL" id="AFPZ01000046">
    <property type="protein sequence ID" value="EGQ26377.1"/>
    <property type="molecule type" value="Genomic_DNA"/>
</dbReference>
<name>F9DS77_9BACL</name>
<dbReference type="Pfam" id="PF09953">
    <property type="entry name" value="DUF2187"/>
    <property type="match status" value="1"/>
</dbReference>
<evidence type="ECO:0000313" key="1">
    <source>
        <dbReference type="EMBL" id="EGQ26377.1"/>
    </source>
</evidence>
<evidence type="ECO:0008006" key="3">
    <source>
        <dbReference type="Google" id="ProtNLM"/>
    </source>
</evidence>
<evidence type="ECO:0000313" key="2">
    <source>
        <dbReference type="Proteomes" id="UP000005316"/>
    </source>
</evidence>
<protein>
    <recommendedName>
        <fullName evidence="3">DUF2187 domain-containing protein</fullName>
    </recommendedName>
</protein>
<accession>F9DS77</accession>
<comment type="caution">
    <text evidence="1">The sequence shown here is derived from an EMBL/GenBank/DDBJ whole genome shotgun (WGS) entry which is preliminary data.</text>
</comment>
<dbReference type="InterPro" id="IPR018690">
    <property type="entry name" value="DUF2187"/>
</dbReference>
<dbReference type="AlphaFoldDB" id="F9DS77"/>
<dbReference type="eggNOG" id="ENOG50332J7">
    <property type="taxonomic scope" value="Bacteria"/>
</dbReference>
<dbReference type="Proteomes" id="UP000005316">
    <property type="component" value="Unassembled WGS sequence"/>
</dbReference>
<sequence length="79" mass="8928">MKELIRLAFPRKDRPISDFVASRYVDEVISFNRNQHEVSGTIHKILENSVIVKISEADAEQIGAASNMTVVAHKNYTVE</sequence>
<dbReference type="HOGENOM" id="CLU_200980_1_0_9"/>
<reference evidence="1 2" key="1">
    <citation type="submission" date="2011-04" db="EMBL/GenBank/DDBJ databases">
        <authorList>
            <person name="Muzny D."/>
            <person name="Qin X."/>
            <person name="Deng J."/>
            <person name="Jiang H."/>
            <person name="Liu Y."/>
            <person name="Qu J."/>
            <person name="Song X.-Z."/>
            <person name="Zhang L."/>
            <person name="Thornton R."/>
            <person name="Coyle M."/>
            <person name="Francisco L."/>
            <person name="Jackson L."/>
            <person name="Javaid M."/>
            <person name="Korchina V."/>
            <person name="Kovar C."/>
            <person name="Mata R."/>
            <person name="Mathew T."/>
            <person name="Ngo R."/>
            <person name="Nguyen L."/>
            <person name="Nguyen N."/>
            <person name="Okwuonu G."/>
            <person name="Ongeri F."/>
            <person name="Pham C."/>
            <person name="Simmons D."/>
            <person name="Wilczek-Boney K."/>
            <person name="Hale W."/>
            <person name="Jakkamsetti A."/>
            <person name="Pham P."/>
            <person name="Ruth R."/>
            <person name="San Lucas F."/>
            <person name="Warren J."/>
            <person name="Zhang J."/>
            <person name="Zhao Z."/>
            <person name="Zhou C."/>
            <person name="Zhu D."/>
            <person name="Lee S."/>
            <person name="Bess C."/>
            <person name="Blankenburg K."/>
            <person name="Forbes L."/>
            <person name="Fu Q."/>
            <person name="Gubbala S."/>
            <person name="Hirani K."/>
            <person name="Jayaseelan J.C."/>
            <person name="Lara F."/>
            <person name="Munidasa M."/>
            <person name="Palculict T."/>
            <person name="Patil S."/>
            <person name="Pu L.-L."/>
            <person name="Saada N."/>
            <person name="Tang L."/>
            <person name="Weissenberger G."/>
            <person name="Zhu Y."/>
            <person name="Hemphill L."/>
            <person name="Shang Y."/>
            <person name="Youmans B."/>
            <person name="Ayvaz T."/>
            <person name="Ross M."/>
            <person name="Santibanez J."/>
            <person name="Aqrawi P."/>
            <person name="Gross S."/>
            <person name="Joshi V."/>
            <person name="Fowler G."/>
            <person name="Nazareth L."/>
            <person name="Reid J."/>
            <person name="Worley K."/>
            <person name="Petrosino J."/>
            <person name="Highlander S."/>
            <person name="Gibbs R."/>
        </authorList>
    </citation>
    <scope>NUCLEOTIDE SEQUENCE [LARGE SCALE GENOMIC DNA]</scope>
    <source>
        <strain evidence="1 2">2681</strain>
    </source>
</reference>
<gene>
    <name evidence="1" type="ORF">HMPREF9372_1657</name>
</gene>
<proteinExistence type="predicted"/>
<dbReference type="RefSeq" id="WP_009766524.1">
    <property type="nucleotide sequence ID" value="NZ_GL982997.1"/>
</dbReference>